<dbReference type="Proteomes" id="UP000233293">
    <property type="component" value="Unassembled WGS sequence"/>
</dbReference>
<dbReference type="OrthoDB" id="2356263at2"/>
<evidence type="ECO:0000256" key="3">
    <source>
        <dbReference type="SAM" id="MobiDB-lite"/>
    </source>
</evidence>
<proteinExistence type="predicted"/>
<dbReference type="InterPro" id="IPR001647">
    <property type="entry name" value="HTH_TetR"/>
</dbReference>
<dbReference type="InterPro" id="IPR036271">
    <property type="entry name" value="Tet_transcr_reg_TetR-rel_C_sf"/>
</dbReference>
<dbReference type="SUPFAM" id="SSF48498">
    <property type="entry name" value="Tetracyclin repressor-like, C-terminal domain"/>
    <property type="match status" value="1"/>
</dbReference>
<gene>
    <name evidence="5" type="ORF">CWS72_26100</name>
</gene>
<protein>
    <submittedName>
        <fullName evidence="5">TetR family transcriptional regulator</fullName>
    </submittedName>
</protein>
<dbReference type="EMBL" id="PIUM01000051">
    <property type="protein sequence ID" value="PKU21586.1"/>
    <property type="molecule type" value="Genomic_DNA"/>
</dbReference>
<keyword evidence="1 2" id="KW-0238">DNA-binding</keyword>
<organism evidence="5 6">
    <name type="scientific">Telmatospirillum siberiense</name>
    <dbReference type="NCBI Taxonomy" id="382514"/>
    <lineage>
        <taxon>Bacteria</taxon>
        <taxon>Pseudomonadati</taxon>
        <taxon>Pseudomonadota</taxon>
        <taxon>Alphaproteobacteria</taxon>
        <taxon>Rhodospirillales</taxon>
        <taxon>Rhodospirillaceae</taxon>
        <taxon>Telmatospirillum</taxon>
    </lineage>
</organism>
<dbReference type="Gene3D" id="1.10.357.10">
    <property type="entry name" value="Tetracycline Repressor, domain 2"/>
    <property type="match status" value="1"/>
</dbReference>
<dbReference type="InterPro" id="IPR041474">
    <property type="entry name" value="NicS_C"/>
</dbReference>
<dbReference type="PROSITE" id="PS50977">
    <property type="entry name" value="HTH_TETR_2"/>
    <property type="match status" value="1"/>
</dbReference>
<evidence type="ECO:0000313" key="5">
    <source>
        <dbReference type="EMBL" id="PKU21586.1"/>
    </source>
</evidence>
<dbReference type="PANTHER" id="PTHR30328:SF54">
    <property type="entry name" value="HTH-TYPE TRANSCRIPTIONAL REPRESSOR SCO4008"/>
    <property type="match status" value="1"/>
</dbReference>
<feature type="domain" description="HTH tetR-type" evidence="4">
    <location>
        <begin position="23"/>
        <end position="83"/>
    </location>
</feature>
<dbReference type="AlphaFoldDB" id="A0A2N3PMF2"/>
<dbReference type="Pfam" id="PF17938">
    <property type="entry name" value="TetR_C_29"/>
    <property type="match status" value="1"/>
</dbReference>
<accession>A0A2N3PMF2</accession>
<keyword evidence="6" id="KW-1185">Reference proteome</keyword>
<dbReference type="InterPro" id="IPR050109">
    <property type="entry name" value="HTH-type_TetR-like_transc_reg"/>
</dbReference>
<feature type="DNA-binding region" description="H-T-H motif" evidence="2">
    <location>
        <begin position="46"/>
        <end position="65"/>
    </location>
</feature>
<evidence type="ECO:0000256" key="1">
    <source>
        <dbReference type="ARBA" id="ARBA00023125"/>
    </source>
</evidence>
<dbReference type="PANTHER" id="PTHR30328">
    <property type="entry name" value="TRANSCRIPTIONAL REPRESSOR"/>
    <property type="match status" value="1"/>
</dbReference>
<feature type="region of interest" description="Disordered" evidence="3">
    <location>
        <begin position="1"/>
        <end position="22"/>
    </location>
</feature>
<dbReference type="GO" id="GO:0003677">
    <property type="term" value="F:DNA binding"/>
    <property type="evidence" value="ECO:0007669"/>
    <property type="project" value="UniProtKB-UniRule"/>
</dbReference>
<dbReference type="Pfam" id="PF00440">
    <property type="entry name" value="TetR_N"/>
    <property type="match status" value="1"/>
</dbReference>
<evidence type="ECO:0000256" key="2">
    <source>
        <dbReference type="PROSITE-ProRule" id="PRU00335"/>
    </source>
</evidence>
<evidence type="ECO:0000259" key="4">
    <source>
        <dbReference type="PROSITE" id="PS50977"/>
    </source>
</evidence>
<comment type="caution">
    <text evidence="5">The sequence shown here is derived from an EMBL/GenBank/DDBJ whole genome shotgun (WGS) entry which is preliminary data.</text>
</comment>
<dbReference type="InterPro" id="IPR009057">
    <property type="entry name" value="Homeodomain-like_sf"/>
</dbReference>
<name>A0A2N3PMF2_9PROT</name>
<dbReference type="PRINTS" id="PR00455">
    <property type="entry name" value="HTHTETR"/>
</dbReference>
<sequence>MLKRSPAARPAASTDIPAESGPVASRERILDAAVTEFAEQGFAGARVDAIAARAGINKRMLYAYVGNKKALWLAALERVYEAKRRDERTLNLQRLPPAEAMQVLIRFNFRYHTQHPEFLAMLNDENLQRGQNLKESHRVAELYSPLLTLISEVLARGQETEVFRRNVDPMQLYISMVGLGYFFCSNQHTLSAIFDRRLDSVEEVLTREQHIVDVVMGFLRPER</sequence>
<evidence type="ECO:0000313" key="6">
    <source>
        <dbReference type="Proteomes" id="UP000233293"/>
    </source>
</evidence>
<reference evidence="6" key="1">
    <citation type="submission" date="2017-12" db="EMBL/GenBank/DDBJ databases">
        <title>Draft genome sequence of Telmatospirillum siberiense 26-4b1T, an acidotolerant peatland alphaproteobacterium potentially involved in sulfur cycling.</title>
        <authorList>
            <person name="Hausmann B."/>
            <person name="Pjevac P."/>
            <person name="Schreck K."/>
            <person name="Herbold C.W."/>
            <person name="Daims H."/>
            <person name="Wagner M."/>
            <person name="Pester M."/>
            <person name="Loy A."/>
        </authorList>
    </citation>
    <scope>NUCLEOTIDE SEQUENCE [LARGE SCALE GENOMIC DNA]</scope>
    <source>
        <strain evidence="6">26-4b1</strain>
    </source>
</reference>
<dbReference type="SUPFAM" id="SSF46689">
    <property type="entry name" value="Homeodomain-like"/>
    <property type="match status" value="1"/>
</dbReference>